<dbReference type="InParanoid" id="A0DKT5"/>
<evidence type="ECO:0008006" key="5">
    <source>
        <dbReference type="Google" id="ProtNLM"/>
    </source>
</evidence>
<gene>
    <name evidence="3" type="ORF">GSPATT00017982001</name>
</gene>
<dbReference type="Proteomes" id="UP000000600">
    <property type="component" value="Unassembled WGS sequence"/>
</dbReference>
<sequence>MPNLRKINCVLFILICFVSSYNSPKSCDLQPRNSFEQLLVFYYQLKDDGKYLESMVQQHQMMIISFRNLKQQFIFFLFYIFSMSESLKGKFCFWSLILNFCNFIISLLLNQGLKDVSFIGIKRYIESRFLNWRIINTYSFSIVFLSINSPNNLFKSPSFLQNQENEKQMFNLQSCPILMQPIHRQLLNSQTYIYQNLIFSQFDLLPNYKFLSYSKMNLVISQEFQNSINLPMLEIDQCLMVSIIKQHRIRINQNY</sequence>
<reference evidence="3 4" key="1">
    <citation type="journal article" date="2006" name="Nature">
        <title>Global trends of whole-genome duplications revealed by the ciliate Paramecium tetraurelia.</title>
        <authorList>
            <consortium name="Genoscope"/>
            <person name="Aury J.-M."/>
            <person name="Jaillon O."/>
            <person name="Duret L."/>
            <person name="Noel B."/>
            <person name="Jubin C."/>
            <person name="Porcel B.M."/>
            <person name="Segurens B."/>
            <person name="Daubin V."/>
            <person name="Anthouard V."/>
            <person name="Aiach N."/>
            <person name="Arnaiz O."/>
            <person name="Billaut A."/>
            <person name="Beisson J."/>
            <person name="Blanc I."/>
            <person name="Bouhouche K."/>
            <person name="Camara F."/>
            <person name="Duharcourt S."/>
            <person name="Guigo R."/>
            <person name="Gogendeau D."/>
            <person name="Katinka M."/>
            <person name="Keller A.-M."/>
            <person name="Kissmehl R."/>
            <person name="Klotz C."/>
            <person name="Koll F."/>
            <person name="Le Moue A."/>
            <person name="Lepere C."/>
            <person name="Malinsky S."/>
            <person name="Nowacki M."/>
            <person name="Nowak J.K."/>
            <person name="Plattner H."/>
            <person name="Poulain J."/>
            <person name="Ruiz F."/>
            <person name="Serrano V."/>
            <person name="Zagulski M."/>
            <person name="Dessen P."/>
            <person name="Betermier M."/>
            <person name="Weissenbach J."/>
            <person name="Scarpelli C."/>
            <person name="Schachter V."/>
            <person name="Sperling L."/>
            <person name="Meyer E."/>
            <person name="Cohen J."/>
            <person name="Wincker P."/>
        </authorList>
    </citation>
    <scope>NUCLEOTIDE SEQUENCE [LARGE SCALE GENOMIC DNA]</scope>
    <source>
        <strain evidence="3 4">Stock d4-2</strain>
    </source>
</reference>
<name>A0DKT5_PARTE</name>
<keyword evidence="1" id="KW-1133">Transmembrane helix</keyword>
<keyword evidence="2" id="KW-0732">Signal</keyword>
<accession>A0DKT5</accession>
<proteinExistence type="predicted"/>
<evidence type="ECO:0000313" key="4">
    <source>
        <dbReference type="Proteomes" id="UP000000600"/>
    </source>
</evidence>
<dbReference type="HOGENOM" id="CLU_1091776_0_0_1"/>
<keyword evidence="1" id="KW-0812">Transmembrane</keyword>
<feature type="transmembrane region" description="Helical" evidence="1">
    <location>
        <begin position="61"/>
        <end position="79"/>
    </location>
</feature>
<dbReference type="GeneID" id="5036834"/>
<keyword evidence="4" id="KW-1185">Reference proteome</keyword>
<feature type="chain" id="PRO_5002623878" description="Transmembrane protein" evidence="2">
    <location>
        <begin position="21"/>
        <end position="255"/>
    </location>
</feature>
<dbReference type="AlphaFoldDB" id="A0DKT5"/>
<dbReference type="KEGG" id="ptm:GSPATT00017982001"/>
<organism evidence="3 4">
    <name type="scientific">Paramecium tetraurelia</name>
    <dbReference type="NCBI Taxonomy" id="5888"/>
    <lineage>
        <taxon>Eukaryota</taxon>
        <taxon>Sar</taxon>
        <taxon>Alveolata</taxon>
        <taxon>Ciliophora</taxon>
        <taxon>Intramacronucleata</taxon>
        <taxon>Oligohymenophorea</taxon>
        <taxon>Peniculida</taxon>
        <taxon>Parameciidae</taxon>
        <taxon>Paramecium</taxon>
    </lineage>
</organism>
<keyword evidence="1" id="KW-0472">Membrane</keyword>
<feature type="signal peptide" evidence="2">
    <location>
        <begin position="1"/>
        <end position="20"/>
    </location>
</feature>
<evidence type="ECO:0000256" key="2">
    <source>
        <dbReference type="SAM" id="SignalP"/>
    </source>
</evidence>
<evidence type="ECO:0000313" key="3">
    <source>
        <dbReference type="EMBL" id="CAK83652.1"/>
    </source>
</evidence>
<dbReference type="EMBL" id="CT868474">
    <property type="protein sequence ID" value="CAK83652.1"/>
    <property type="molecule type" value="Genomic_DNA"/>
</dbReference>
<protein>
    <recommendedName>
        <fullName evidence="5">Transmembrane protein</fullName>
    </recommendedName>
</protein>
<feature type="transmembrane region" description="Helical" evidence="1">
    <location>
        <begin position="91"/>
        <end position="109"/>
    </location>
</feature>
<evidence type="ECO:0000256" key="1">
    <source>
        <dbReference type="SAM" id="Phobius"/>
    </source>
</evidence>
<dbReference type="RefSeq" id="XP_001451049.1">
    <property type="nucleotide sequence ID" value="XM_001451012.1"/>
</dbReference>